<dbReference type="InterPro" id="IPR016187">
    <property type="entry name" value="CTDL_fold"/>
</dbReference>
<evidence type="ECO:0000259" key="2">
    <source>
        <dbReference type="PROSITE" id="PS50041"/>
    </source>
</evidence>
<dbReference type="SUPFAM" id="SSF56436">
    <property type="entry name" value="C-type lectin-like"/>
    <property type="match status" value="1"/>
</dbReference>
<dbReference type="Proteomes" id="UP000887574">
    <property type="component" value="Unplaced"/>
</dbReference>
<evidence type="ECO:0000313" key="4">
    <source>
        <dbReference type="WBParaSite" id="jg20886"/>
    </source>
</evidence>
<keyword evidence="1" id="KW-0732">Signal</keyword>
<dbReference type="PROSITE" id="PS50041">
    <property type="entry name" value="C_TYPE_LECTIN_2"/>
    <property type="match status" value="1"/>
</dbReference>
<dbReference type="InterPro" id="IPR001304">
    <property type="entry name" value="C-type_lectin-like"/>
</dbReference>
<dbReference type="CDD" id="cd00037">
    <property type="entry name" value="CLECT"/>
    <property type="match status" value="1"/>
</dbReference>
<evidence type="ECO:0000256" key="1">
    <source>
        <dbReference type="SAM" id="SignalP"/>
    </source>
</evidence>
<reference evidence="4" key="1">
    <citation type="submission" date="2022-11" db="UniProtKB">
        <authorList>
            <consortium name="WormBaseParasite"/>
        </authorList>
    </citation>
    <scope>IDENTIFICATION</scope>
</reference>
<accession>A0A915DLX9</accession>
<sequence length="159" mass="17668">MRNTLTFVSFTSEVLALMVGGTMKAVLQASDRQLNKMNWDEAESKCIAERSHLTSIHNYEENMFVATLANLLLTDSVWIGYRHGSDTSFVPQSLKTASILGGQDSLMTMVTATLKNALPWQSFGMIMDSLPLLEGLGMMINVKKHAPMEQFVRKLPSIP</sequence>
<dbReference type="Gene3D" id="3.10.100.10">
    <property type="entry name" value="Mannose-Binding Protein A, subunit A"/>
    <property type="match status" value="1"/>
</dbReference>
<feature type="domain" description="C-type lectin" evidence="2">
    <location>
        <begin position="36"/>
        <end position="82"/>
    </location>
</feature>
<organism evidence="3 4">
    <name type="scientific">Ditylenchus dipsaci</name>
    <dbReference type="NCBI Taxonomy" id="166011"/>
    <lineage>
        <taxon>Eukaryota</taxon>
        <taxon>Metazoa</taxon>
        <taxon>Ecdysozoa</taxon>
        <taxon>Nematoda</taxon>
        <taxon>Chromadorea</taxon>
        <taxon>Rhabditida</taxon>
        <taxon>Tylenchina</taxon>
        <taxon>Tylenchomorpha</taxon>
        <taxon>Sphaerularioidea</taxon>
        <taxon>Anguinidae</taxon>
        <taxon>Anguininae</taxon>
        <taxon>Ditylenchus</taxon>
    </lineage>
</organism>
<dbReference type="InterPro" id="IPR016186">
    <property type="entry name" value="C-type_lectin-like/link_sf"/>
</dbReference>
<keyword evidence="3" id="KW-1185">Reference proteome</keyword>
<name>A0A915DLX9_9BILA</name>
<protein>
    <submittedName>
        <fullName evidence="4">C-type lectin domain-containing protein</fullName>
    </submittedName>
</protein>
<feature type="chain" id="PRO_5037734261" evidence="1">
    <location>
        <begin position="17"/>
        <end position="159"/>
    </location>
</feature>
<dbReference type="AlphaFoldDB" id="A0A915DLX9"/>
<dbReference type="Pfam" id="PF00059">
    <property type="entry name" value="Lectin_C"/>
    <property type="match status" value="1"/>
</dbReference>
<evidence type="ECO:0000313" key="3">
    <source>
        <dbReference type="Proteomes" id="UP000887574"/>
    </source>
</evidence>
<proteinExistence type="predicted"/>
<feature type="signal peptide" evidence="1">
    <location>
        <begin position="1"/>
        <end position="16"/>
    </location>
</feature>
<dbReference type="WBParaSite" id="jg20886">
    <property type="protein sequence ID" value="jg20886"/>
    <property type="gene ID" value="jg20886"/>
</dbReference>